<accession>A0A2A4X259</accession>
<evidence type="ECO:0000313" key="2">
    <source>
        <dbReference type="Proteomes" id="UP000218775"/>
    </source>
</evidence>
<organism evidence="1 2">
    <name type="scientific">Aerophobetes bacterium</name>
    <dbReference type="NCBI Taxonomy" id="2030807"/>
    <lineage>
        <taxon>Bacteria</taxon>
        <taxon>Candidatus Aerophobota</taxon>
    </lineage>
</organism>
<name>A0A2A4X259_UNCAE</name>
<evidence type="ECO:0000313" key="1">
    <source>
        <dbReference type="EMBL" id="PCI76147.1"/>
    </source>
</evidence>
<dbReference type="EMBL" id="NVUK01000033">
    <property type="protein sequence ID" value="PCI76147.1"/>
    <property type="molecule type" value="Genomic_DNA"/>
</dbReference>
<proteinExistence type="predicted"/>
<protein>
    <submittedName>
        <fullName evidence="1">Uncharacterized protein</fullName>
    </submittedName>
</protein>
<gene>
    <name evidence="1" type="ORF">COB21_04795</name>
</gene>
<reference evidence="2" key="1">
    <citation type="submission" date="2017-08" db="EMBL/GenBank/DDBJ databases">
        <title>A dynamic microbial community with high functional redundancy inhabits the cold, oxic subseafloor aquifer.</title>
        <authorList>
            <person name="Tully B.J."/>
            <person name="Wheat C.G."/>
            <person name="Glazer B.T."/>
            <person name="Huber J.A."/>
        </authorList>
    </citation>
    <scope>NUCLEOTIDE SEQUENCE [LARGE SCALE GENOMIC DNA]</scope>
</reference>
<dbReference type="AlphaFoldDB" id="A0A2A4X259"/>
<dbReference type="Proteomes" id="UP000218775">
    <property type="component" value="Unassembled WGS sequence"/>
</dbReference>
<sequence>MAGVVHASLGTSLAPVKQGDAVKSAIYDVASQVLETASPDGANQSLKDRLNVPQANVISLGVQSIKHLLFGASKAAEVEQITRSDLIASLNGASDADNVALLIQAGYVLPTVSEDAPLEALKFQKVDTDQGRAARKILNSMGLNRSTLEKRVRTRLVSQDPKEIIRLVDARIEGPLGKADPVKYHYEYGTNGDPIFGFPELDALEDKFAKEDDVL</sequence>
<comment type="caution">
    <text evidence="1">The sequence shown here is derived from an EMBL/GenBank/DDBJ whole genome shotgun (WGS) entry which is preliminary data.</text>
</comment>